<dbReference type="Pfam" id="PF00496">
    <property type="entry name" value="SBP_bac_5"/>
    <property type="match status" value="1"/>
</dbReference>
<organism evidence="3 4">
    <name type="scientific">Kibdelosporangium aridum</name>
    <dbReference type="NCBI Taxonomy" id="2030"/>
    <lineage>
        <taxon>Bacteria</taxon>
        <taxon>Bacillati</taxon>
        <taxon>Actinomycetota</taxon>
        <taxon>Actinomycetes</taxon>
        <taxon>Pseudonocardiales</taxon>
        <taxon>Pseudonocardiaceae</taxon>
        <taxon>Kibdelosporangium</taxon>
    </lineage>
</organism>
<feature type="chain" id="PRO_5039678597" evidence="1">
    <location>
        <begin position="23"/>
        <end position="554"/>
    </location>
</feature>
<dbReference type="PROSITE" id="PS51257">
    <property type="entry name" value="PROKAR_LIPOPROTEIN"/>
    <property type="match status" value="1"/>
</dbReference>
<accession>A0A428YJ67</accession>
<name>A0A428YJ67_KIBAR</name>
<dbReference type="Gene3D" id="3.40.190.10">
    <property type="entry name" value="Periplasmic binding protein-like II"/>
    <property type="match status" value="1"/>
</dbReference>
<evidence type="ECO:0000259" key="2">
    <source>
        <dbReference type="Pfam" id="PF00496"/>
    </source>
</evidence>
<dbReference type="Proteomes" id="UP000287547">
    <property type="component" value="Unassembled WGS sequence"/>
</dbReference>
<dbReference type="GO" id="GO:1904680">
    <property type="term" value="F:peptide transmembrane transporter activity"/>
    <property type="evidence" value="ECO:0007669"/>
    <property type="project" value="TreeGrafter"/>
</dbReference>
<dbReference type="InterPro" id="IPR039424">
    <property type="entry name" value="SBP_5"/>
</dbReference>
<reference evidence="3 4" key="1">
    <citation type="submission" date="2018-05" db="EMBL/GenBank/DDBJ databases">
        <title>Evolution of GPA BGCs.</title>
        <authorList>
            <person name="Waglechner N."/>
            <person name="Wright G.D."/>
        </authorList>
    </citation>
    <scope>NUCLEOTIDE SEQUENCE [LARGE SCALE GENOMIC DNA]</scope>
    <source>
        <strain evidence="3 4">A82846</strain>
    </source>
</reference>
<dbReference type="GO" id="GO:0043190">
    <property type="term" value="C:ATP-binding cassette (ABC) transporter complex"/>
    <property type="evidence" value="ECO:0007669"/>
    <property type="project" value="InterPro"/>
</dbReference>
<dbReference type="InterPro" id="IPR030678">
    <property type="entry name" value="Peptide/Ni-bd"/>
</dbReference>
<dbReference type="GO" id="GO:0015833">
    <property type="term" value="P:peptide transport"/>
    <property type="evidence" value="ECO:0007669"/>
    <property type="project" value="TreeGrafter"/>
</dbReference>
<sequence length="554" mass="59695">MRKPRLVALTAGPLTLALVLSACGGGGNTNTNTSTAPNAGSGNPNGAISIYGTEPETNMLPANATDAGSAKMQEGLYSKLVGFKPEDGTTYNEVADSITTTDSKVWTIKLKKGFKFHDGTEVKAKNFVDAWNWGANGKNSQLAASFFSDIQGYNEIHPKDPDGADGPQKAPDPTVDKMSGLKVIDDLTFEVTLNGPFSVFPSKIGYHPFSPLPDKFFTMSPDEFAKNPIGNGPLKFVSRTPNVDIKLTRFDDYSGAKKVNFKDLTIRIYSSQEAAYKDLLSDNLDFMEALPPSAKAGGKFEKDLGDQVLRANLLSISALAVPTYVPAYQNLNVRKAISMAINREQITKTVLNNTYVPADGLVPEGIEGYEKGQCGEACVYDPAKAKALWDTTGFQGKVTIMSNADGGRKEPLEAACNSIKNALGVECEFLPATNFGQFRQVVNSSKLTGLGRSDWSADYPSIENFLVPIVKTGGSSNDARYSNAEVDRLLNEASTTADKAASIKLYQQAAKLAVSELPKIPTWVEKGIGARSKKLTAAQLNFRRQLEYSSVVVK</sequence>
<protein>
    <submittedName>
        <fullName evidence="3">ABC transporter substrate-binding protein</fullName>
    </submittedName>
</protein>
<dbReference type="PIRSF" id="PIRSF002741">
    <property type="entry name" value="MppA"/>
    <property type="match status" value="1"/>
</dbReference>
<dbReference type="PANTHER" id="PTHR30290:SF83">
    <property type="entry name" value="ABC TRANSPORTER SUBSTRATE-BINDING PROTEIN"/>
    <property type="match status" value="1"/>
</dbReference>
<feature type="domain" description="Solute-binding protein family 5" evidence="2">
    <location>
        <begin position="92"/>
        <end position="476"/>
    </location>
</feature>
<dbReference type="Gene3D" id="3.90.76.10">
    <property type="entry name" value="Dipeptide-binding Protein, Domain 1"/>
    <property type="match status" value="1"/>
</dbReference>
<gene>
    <name evidence="3" type="ORF">DMH04_48445</name>
</gene>
<evidence type="ECO:0000313" key="4">
    <source>
        <dbReference type="Proteomes" id="UP000287547"/>
    </source>
</evidence>
<feature type="signal peptide" evidence="1">
    <location>
        <begin position="1"/>
        <end position="22"/>
    </location>
</feature>
<proteinExistence type="predicted"/>
<dbReference type="AlphaFoldDB" id="A0A428YJ67"/>
<dbReference type="Gene3D" id="3.10.105.10">
    <property type="entry name" value="Dipeptide-binding Protein, Domain 3"/>
    <property type="match status" value="1"/>
</dbReference>
<dbReference type="GO" id="GO:0042597">
    <property type="term" value="C:periplasmic space"/>
    <property type="evidence" value="ECO:0007669"/>
    <property type="project" value="UniProtKB-ARBA"/>
</dbReference>
<dbReference type="OrthoDB" id="9046151at2"/>
<dbReference type="SUPFAM" id="SSF53850">
    <property type="entry name" value="Periplasmic binding protein-like II"/>
    <property type="match status" value="1"/>
</dbReference>
<dbReference type="CDD" id="cd00995">
    <property type="entry name" value="PBP2_NikA_DppA_OppA_like"/>
    <property type="match status" value="1"/>
</dbReference>
<comment type="caution">
    <text evidence="3">The sequence shown here is derived from an EMBL/GenBank/DDBJ whole genome shotgun (WGS) entry which is preliminary data.</text>
</comment>
<dbReference type="EMBL" id="QHKI01000081">
    <property type="protein sequence ID" value="RSM67633.1"/>
    <property type="molecule type" value="Genomic_DNA"/>
</dbReference>
<dbReference type="RefSeq" id="WP_037263607.1">
    <property type="nucleotide sequence ID" value="NZ_QHKI01000081.1"/>
</dbReference>
<evidence type="ECO:0000256" key="1">
    <source>
        <dbReference type="SAM" id="SignalP"/>
    </source>
</evidence>
<dbReference type="PANTHER" id="PTHR30290">
    <property type="entry name" value="PERIPLASMIC BINDING COMPONENT OF ABC TRANSPORTER"/>
    <property type="match status" value="1"/>
</dbReference>
<evidence type="ECO:0000313" key="3">
    <source>
        <dbReference type="EMBL" id="RSM67633.1"/>
    </source>
</evidence>
<dbReference type="InterPro" id="IPR000914">
    <property type="entry name" value="SBP_5_dom"/>
</dbReference>
<keyword evidence="1" id="KW-0732">Signal</keyword>